<dbReference type="AlphaFoldDB" id="A0A1K2IS57"/>
<keyword evidence="2" id="KW-1185">Reference proteome</keyword>
<reference evidence="1 2" key="1">
    <citation type="submission" date="2016-10" db="EMBL/GenBank/DDBJ databases">
        <authorList>
            <person name="de Groot N.N."/>
        </authorList>
    </citation>
    <scope>NUCLEOTIDE SEQUENCE [LARGE SCALE GENOMIC DNA]</scope>
    <source>
        <strain evidence="1 2">DSM 18180</strain>
    </source>
</reference>
<sequence length="121" mass="14342">MFTKLGASHAPNHTPNVTTNLKTTVNKDKIELTQIDKENWRFVLYESKEKKWIGDFVYSPISFVDLSMLIVLTNQEKLKAEQNRQFLIELSEKIRNDFNRFLSRAENRTDYIFIKKTNLKD</sequence>
<dbReference type="EMBL" id="FPKV01000015">
    <property type="protein sequence ID" value="SFZ95207.1"/>
    <property type="molecule type" value="Genomic_DNA"/>
</dbReference>
<name>A0A1K2IS57_9FLAO</name>
<dbReference type="Proteomes" id="UP000182544">
    <property type="component" value="Unassembled WGS sequence"/>
</dbReference>
<accession>A0A1K2IS57</accession>
<evidence type="ECO:0000313" key="2">
    <source>
        <dbReference type="Proteomes" id="UP000182544"/>
    </source>
</evidence>
<gene>
    <name evidence="1" type="ORF">SAMN05428642_1153</name>
</gene>
<organism evidence="1 2">
    <name type="scientific">Flaviramulus basaltis</name>
    <dbReference type="NCBI Taxonomy" id="369401"/>
    <lineage>
        <taxon>Bacteria</taxon>
        <taxon>Pseudomonadati</taxon>
        <taxon>Bacteroidota</taxon>
        <taxon>Flavobacteriia</taxon>
        <taxon>Flavobacteriales</taxon>
        <taxon>Flavobacteriaceae</taxon>
        <taxon>Flaviramulus</taxon>
    </lineage>
</organism>
<protein>
    <submittedName>
        <fullName evidence="1">Uncharacterized protein</fullName>
    </submittedName>
</protein>
<proteinExistence type="predicted"/>
<evidence type="ECO:0000313" key="1">
    <source>
        <dbReference type="EMBL" id="SFZ95207.1"/>
    </source>
</evidence>